<dbReference type="GO" id="GO:0004177">
    <property type="term" value="F:aminopeptidase activity"/>
    <property type="evidence" value="ECO:0007669"/>
    <property type="project" value="UniProtKB-KW"/>
</dbReference>
<comment type="caution">
    <text evidence="1">The sequence shown here is derived from an EMBL/GenBank/DDBJ whole genome shotgun (WGS) entry which is preliminary data.</text>
</comment>
<gene>
    <name evidence="1" type="primary">ERAP2</name>
    <name evidence="1" type="ORF">EYF80_053896</name>
</gene>
<keyword evidence="2" id="KW-1185">Reference proteome</keyword>
<protein>
    <submittedName>
        <fullName evidence="1">Endoplasmic reticulum aminopeptidase 2</fullName>
    </submittedName>
</protein>
<keyword evidence="1" id="KW-0031">Aminopeptidase</keyword>
<evidence type="ECO:0000313" key="2">
    <source>
        <dbReference type="Proteomes" id="UP000314294"/>
    </source>
</evidence>
<dbReference type="AlphaFoldDB" id="A0A4Z2F5B6"/>
<keyword evidence="1" id="KW-0378">Hydrolase</keyword>
<dbReference type="OrthoDB" id="10031169at2759"/>
<keyword evidence="1" id="KW-0645">Protease</keyword>
<accession>A0A4Z2F5B6</accession>
<evidence type="ECO:0000313" key="1">
    <source>
        <dbReference type="EMBL" id="TNN35941.1"/>
    </source>
</evidence>
<proteinExistence type="predicted"/>
<dbReference type="EMBL" id="SRLO01001682">
    <property type="protein sequence ID" value="TNN35941.1"/>
    <property type="molecule type" value="Genomic_DNA"/>
</dbReference>
<dbReference type="Proteomes" id="UP000314294">
    <property type="component" value="Unassembled WGS sequence"/>
</dbReference>
<organism evidence="1 2">
    <name type="scientific">Liparis tanakae</name>
    <name type="common">Tanaka's snailfish</name>
    <dbReference type="NCBI Taxonomy" id="230148"/>
    <lineage>
        <taxon>Eukaryota</taxon>
        <taxon>Metazoa</taxon>
        <taxon>Chordata</taxon>
        <taxon>Craniata</taxon>
        <taxon>Vertebrata</taxon>
        <taxon>Euteleostomi</taxon>
        <taxon>Actinopterygii</taxon>
        <taxon>Neopterygii</taxon>
        <taxon>Teleostei</taxon>
        <taxon>Neoteleostei</taxon>
        <taxon>Acanthomorphata</taxon>
        <taxon>Eupercaria</taxon>
        <taxon>Perciformes</taxon>
        <taxon>Cottioidei</taxon>
        <taxon>Cottales</taxon>
        <taxon>Liparidae</taxon>
        <taxon>Liparis</taxon>
    </lineage>
</organism>
<sequence length="71" mass="8500">MVARNPRGRQLTWTVVRTNWDTLVQLFSESVRDQASQLRAARVTLDSVQNNVRWFQRNRETLRSWLSKQLK</sequence>
<dbReference type="Gene3D" id="1.25.50.20">
    <property type="match status" value="1"/>
</dbReference>
<name>A0A4Z2F5B6_9TELE</name>
<reference evidence="1 2" key="1">
    <citation type="submission" date="2019-03" db="EMBL/GenBank/DDBJ databases">
        <title>First draft genome of Liparis tanakae, snailfish: a comprehensive survey of snailfish specific genes.</title>
        <authorList>
            <person name="Kim W."/>
            <person name="Song I."/>
            <person name="Jeong J.-H."/>
            <person name="Kim D."/>
            <person name="Kim S."/>
            <person name="Ryu S."/>
            <person name="Song J.Y."/>
            <person name="Lee S.K."/>
        </authorList>
    </citation>
    <scope>NUCLEOTIDE SEQUENCE [LARGE SCALE GENOMIC DNA]</scope>
    <source>
        <tissue evidence="1">Muscle</tissue>
    </source>
</reference>